<evidence type="ECO:0000256" key="11">
    <source>
        <dbReference type="SAM" id="MobiDB-lite"/>
    </source>
</evidence>
<dbReference type="PROSITE" id="PS50102">
    <property type="entry name" value="RRM"/>
    <property type="match status" value="2"/>
</dbReference>
<dbReference type="Proteomes" id="UP001488838">
    <property type="component" value="Unassembled WGS sequence"/>
</dbReference>
<dbReference type="GO" id="GO:0005634">
    <property type="term" value="C:nucleus"/>
    <property type="evidence" value="ECO:0007669"/>
    <property type="project" value="UniProtKB-SubCell"/>
</dbReference>
<keyword evidence="5" id="KW-0677">Repeat</keyword>
<protein>
    <recommendedName>
        <fullName evidence="12">RRM domain-containing protein</fullName>
    </recommendedName>
</protein>
<dbReference type="InterPro" id="IPR012677">
    <property type="entry name" value="Nucleotide-bd_a/b_plait_sf"/>
</dbReference>
<dbReference type="Pfam" id="PF00076">
    <property type="entry name" value="RRM_1"/>
    <property type="match status" value="2"/>
</dbReference>
<keyword evidence="10" id="KW-0175">Coiled coil</keyword>
<dbReference type="GO" id="GO:0006397">
    <property type="term" value="P:mRNA processing"/>
    <property type="evidence" value="ECO:0007669"/>
    <property type="project" value="UniProtKB-KW"/>
</dbReference>
<proteinExistence type="inferred from homology"/>
<feature type="domain" description="RRM" evidence="12">
    <location>
        <begin position="160"/>
        <end position="214"/>
    </location>
</feature>
<comment type="similarity">
    <text evidence="2">Belongs to the splicing factor SR family.</text>
</comment>
<evidence type="ECO:0000256" key="7">
    <source>
        <dbReference type="ARBA" id="ARBA00023187"/>
    </source>
</evidence>
<evidence type="ECO:0000259" key="12">
    <source>
        <dbReference type="PROSITE" id="PS50102"/>
    </source>
</evidence>
<dbReference type="GO" id="GO:0003729">
    <property type="term" value="F:mRNA binding"/>
    <property type="evidence" value="ECO:0007669"/>
    <property type="project" value="TreeGrafter"/>
</dbReference>
<dbReference type="FunFam" id="3.30.70.330:FF:000028">
    <property type="entry name" value="Putative serine/arginine-rich splicing factor 4"/>
    <property type="match status" value="1"/>
</dbReference>
<evidence type="ECO:0000256" key="9">
    <source>
        <dbReference type="PROSITE-ProRule" id="PRU00176"/>
    </source>
</evidence>
<evidence type="ECO:0000256" key="8">
    <source>
        <dbReference type="ARBA" id="ARBA00023242"/>
    </source>
</evidence>
<evidence type="ECO:0000256" key="1">
    <source>
        <dbReference type="ARBA" id="ARBA00004123"/>
    </source>
</evidence>
<keyword evidence="7" id="KW-0508">mRNA splicing</keyword>
<feature type="coiled-coil region" evidence="10">
    <location>
        <begin position="34"/>
        <end position="64"/>
    </location>
</feature>
<dbReference type="GO" id="GO:0008380">
    <property type="term" value="P:RNA splicing"/>
    <property type="evidence" value="ECO:0007669"/>
    <property type="project" value="UniProtKB-KW"/>
</dbReference>
<dbReference type="EMBL" id="JBBHLL010000301">
    <property type="protein sequence ID" value="KAK7806441.1"/>
    <property type="molecule type" value="Genomic_DNA"/>
</dbReference>
<dbReference type="InterPro" id="IPR035979">
    <property type="entry name" value="RBD_domain_sf"/>
</dbReference>
<dbReference type="Gene3D" id="3.30.70.330">
    <property type="match status" value="2"/>
</dbReference>
<evidence type="ECO:0000256" key="2">
    <source>
        <dbReference type="ARBA" id="ARBA00010269"/>
    </source>
</evidence>
<name>A0AAW0HWA9_MYOGA</name>
<feature type="compositionally biased region" description="Basic residues" evidence="11">
    <location>
        <begin position="394"/>
        <end position="404"/>
    </location>
</feature>
<accession>A0AAW0HWA9</accession>
<dbReference type="PANTHER" id="PTHR23003:SF52">
    <property type="entry name" value="SERINE_ARGININE-RICH SPLICING FACTOR 6"/>
    <property type="match status" value="1"/>
</dbReference>
<dbReference type="SUPFAM" id="SSF54928">
    <property type="entry name" value="RNA-binding domain, RBD"/>
    <property type="match status" value="1"/>
</dbReference>
<keyword evidence="8" id="KW-0539">Nucleus</keyword>
<evidence type="ECO:0000313" key="14">
    <source>
        <dbReference type="Proteomes" id="UP001488838"/>
    </source>
</evidence>
<sequence>DALLSEDVIVKEQLEVLNKTLEEIQKEESVSSIRSFEEQEIKSIENLKEEEEILGGEIALLTKQQEKEEGGATNRDLPARPTLQKTFFATPNHCATALAPVSLEAATREMNSGENGGPTYATVKSDGAVTTECCTQLLSGATVLSRDQDEALQCDSWGCLSYNLRKKDIQRFFSGYGCLLEMDLKNGYGFMEFEDSHDTDDAYELNSKKLCGKQSTARGPCRDRDGYSYGIRSGGGGYSSQRTSGRDKYGPPVHTEYRLIVENLSSRCSWQDLKDFMQQAGEVTYADSRKECTNEGVIEFTSYSDMKCALDKLDGTEINGINTRLFEDKPQTSHRSRSKDESGKSQNRSCAQSPKENGKGDTKSKSKSQSQSQSHSPLLDPPSKTYSASPPPKRASRSHSRYRS</sequence>
<dbReference type="InterPro" id="IPR050374">
    <property type="entry name" value="RRT5_SRSF_SR"/>
</dbReference>
<feature type="compositionally biased region" description="Polar residues" evidence="11">
    <location>
        <begin position="344"/>
        <end position="355"/>
    </location>
</feature>
<dbReference type="SMART" id="SM00360">
    <property type="entry name" value="RRM"/>
    <property type="match status" value="2"/>
</dbReference>
<dbReference type="PANTHER" id="PTHR23003">
    <property type="entry name" value="RNA RECOGNITION MOTIF RRM DOMAIN CONTAINING PROTEIN"/>
    <property type="match status" value="1"/>
</dbReference>
<feature type="region of interest" description="Disordered" evidence="11">
    <location>
        <begin position="323"/>
        <end position="404"/>
    </location>
</feature>
<dbReference type="CDD" id="cd12766">
    <property type="entry name" value="RRM2_SRSF6"/>
    <property type="match status" value="1"/>
</dbReference>
<evidence type="ECO:0000256" key="4">
    <source>
        <dbReference type="ARBA" id="ARBA00022664"/>
    </source>
</evidence>
<gene>
    <name evidence="13" type="ORF">U0070_017978</name>
</gene>
<keyword evidence="3" id="KW-0597">Phosphoprotein</keyword>
<dbReference type="AlphaFoldDB" id="A0AAW0HWA9"/>
<feature type="non-terminal residue" evidence="13">
    <location>
        <position position="404"/>
    </location>
</feature>
<comment type="subcellular location">
    <subcellularLocation>
        <location evidence="1">Nucleus</location>
    </subcellularLocation>
</comment>
<organism evidence="13 14">
    <name type="scientific">Myodes glareolus</name>
    <name type="common">Bank vole</name>
    <name type="synonym">Clethrionomys glareolus</name>
    <dbReference type="NCBI Taxonomy" id="447135"/>
    <lineage>
        <taxon>Eukaryota</taxon>
        <taxon>Metazoa</taxon>
        <taxon>Chordata</taxon>
        <taxon>Craniata</taxon>
        <taxon>Vertebrata</taxon>
        <taxon>Euteleostomi</taxon>
        <taxon>Mammalia</taxon>
        <taxon>Eutheria</taxon>
        <taxon>Euarchontoglires</taxon>
        <taxon>Glires</taxon>
        <taxon>Rodentia</taxon>
        <taxon>Myomorpha</taxon>
        <taxon>Muroidea</taxon>
        <taxon>Cricetidae</taxon>
        <taxon>Arvicolinae</taxon>
        <taxon>Myodes</taxon>
    </lineage>
</organism>
<feature type="domain" description="RRM" evidence="12">
    <location>
        <begin position="257"/>
        <end position="330"/>
    </location>
</feature>
<keyword evidence="4" id="KW-0507">mRNA processing</keyword>
<evidence type="ECO:0000256" key="10">
    <source>
        <dbReference type="SAM" id="Coils"/>
    </source>
</evidence>
<dbReference type="InterPro" id="IPR000504">
    <property type="entry name" value="RRM_dom"/>
</dbReference>
<keyword evidence="14" id="KW-1185">Reference proteome</keyword>
<evidence type="ECO:0000256" key="6">
    <source>
        <dbReference type="ARBA" id="ARBA00022884"/>
    </source>
</evidence>
<evidence type="ECO:0000256" key="5">
    <source>
        <dbReference type="ARBA" id="ARBA00022737"/>
    </source>
</evidence>
<evidence type="ECO:0000256" key="3">
    <source>
        <dbReference type="ARBA" id="ARBA00022553"/>
    </source>
</evidence>
<evidence type="ECO:0000313" key="13">
    <source>
        <dbReference type="EMBL" id="KAK7806441.1"/>
    </source>
</evidence>
<comment type="caution">
    <text evidence="13">The sequence shown here is derived from an EMBL/GenBank/DDBJ whole genome shotgun (WGS) entry which is preliminary data.</text>
</comment>
<keyword evidence="6 9" id="KW-0694">RNA-binding</keyword>
<feature type="non-terminal residue" evidence="13">
    <location>
        <position position="1"/>
    </location>
</feature>
<feature type="region of interest" description="Disordered" evidence="11">
    <location>
        <begin position="214"/>
        <end position="251"/>
    </location>
</feature>
<dbReference type="GO" id="GO:0005737">
    <property type="term" value="C:cytoplasm"/>
    <property type="evidence" value="ECO:0007669"/>
    <property type="project" value="TreeGrafter"/>
</dbReference>
<reference evidence="13 14" key="1">
    <citation type="journal article" date="2023" name="bioRxiv">
        <title>Conserved and derived expression patterns and positive selection on dental genes reveal complex evolutionary context of ever-growing rodent molars.</title>
        <authorList>
            <person name="Calamari Z.T."/>
            <person name="Song A."/>
            <person name="Cohen E."/>
            <person name="Akter M."/>
            <person name="Roy R.D."/>
            <person name="Hallikas O."/>
            <person name="Christensen M.M."/>
            <person name="Li P."/>
            <person name="Marangoni P."/>
            <person name="Jernvall J."/>
            <person name="Klein O.D."/>
        </authorList>
    </citation>
    <scope>NUCLEOTIDE SEQUENCE [LARGE SCALE GENOMIC DNA]</scope>
    <source>
        <strain evidence="13">V071</strain>
    </source>
</reference>